<dbReference type="OrthoDB" id="9806939at2"/>
<dbReference type="Proteomes" id="UP000270342">
    <property type="component" value="Unassembled WGS sequence"/>
</dbReference>
<dbReference type="Pfam" id="PF25876">
    <property type="entry name" value="HH_MFP_RND"/>
    <property type="match status" value="1"/>
</dbReference>
<keyword evidence="4" id="KW-0472">Membrane</keyword>
<dbReference type="InterPro" id="IPR058625">
    <property type="entry name" value="MdtA-like_BSH"/>
</dbReference>
<sequence>MVDRKHDGPRARRHVIAIVAVLIVGAIVGEGVWSRAHARAGLETWTQQQAIATVNVVQPAFTQGAQQLVLPGRLAANYDAPIYARVSGYLKTWDVDIGTHVHKGQVLAEIETPDLNAQLSQAQADLANANAAAQLAQSTAKRWQQMLDTDSVSQQAVDEKTSDAQVKQAAVEAARANVQRLAALEAYKTITAPFDGIVTERHTDIGDLINAGGGQGPELFRVADERQLRVYVDVPQNDAAAIGSKLQATLTVPERPGKVFDAQYVSSASAVNTATGAVTIELLCDNAKGQLIPGAYTQVHLTLDGGGARALQIPSSALMLGDHGVRVATIGADGRVVMKPVTISRDLGQVVEIGAGIGPQDRVVDNPPDSLEQGDPVRIARAAHAGAADAQG</sequence>
<reference evidence="9 10" key="1">
    <citation type="submission" date="2018-10" db="EMBL/GenBank/DDBJ databases">
        <title>Robbsia sp. DHC34, isolated from soil.</title>
        <authorList>
            <person name="Gao Z.-H."/>
            <person name="Qiu L.-H."/>
        </authorList>
    </citation>
    <scope>NUCLEOTIDE SEQUENCE [LARGE SCALE GENOMIC DNA]</scope>
    <source>
        <strain evidence="9 10">DHC34</strain>
    </source>
</reference>
<organism evidence="9 10">
    <name type="scientific">Pararobbsia silviterrae</name>
    <dbReference type="NCBI Taxonomy" id="1792498"/>
    <lineage>
        <taxon>Bacteria</taxon>
        <taxon>Pseudomonadati</taxon>
        <taxon>Pseudomonadota</taxon>
        <taxon>Betaproteobacteria</taxon>
        <taxon>Burkholderiales</taxon>
        <taxon>Burkholderiaceae</taxon>
        <taxon>Pararobbsia</taxon>
    </lineage>
</organism>
<dbReference type="AlphaFoldDB" id="A0A494XSU2"/>
<keyword evidence="10" id="KW-1185">Reference proteome</keyword>
<evidence type="ECO:0000259" key="5">
    <source>
        <dbReference type="Pfam" id="PF25876"/>
    </source>
</evidence>
<dbReference type="GO" id="GO:0015562">
    <property type="term" value="F:efflux transmembrane transporter activity"/>
    <property type="evidence" value="ECO:0007669"/>
    <property type="project" value="TreeGrafter"/>
</dbReference>
<dbReference type="NCBIfam" id="TIGR01730">
    <property type="entry name" value="RND_mfp"/>
    <property type="match status" value="1"/>
</dbReference>
<dbReference type="Gene3D" id="2.40.50.100">
    <property type="match status" value="1"/>
</dbReference>
<dbReference type="InterPro" id="IPR058627">
    <property type="entry name" value="MdtA-like_C"/>
</dbReference>
<evidence type="ECO:0000259" key="8">
    <source>
        <dbReference type="Pfam" id="PF25967"/>
    </source>
</evidence>
<dbReference type="RefSeq" id="WP_121088349.1">
    <property type="nucleotide sequence ID" value="NZ_RBZU01000008.1"/>
</dbReference>
<name>A0A494XSU2_9BURK</name>
<comment type="subcellular location">
    <subcellularLocation>
        <location evidence="1">Cell envelope</location>
    </subcellularLocation>
</comment>
<dbReference type="PANTHER" id="PTHR30469">
    <property type="entry name" value="MULTIDRUG RESISTANCE PROTEIN MDTA"/>
    <property type="match status" value="1"/>
</dbReference>
<protein>
    <submittedName>
        <fullName evidence="9">Efflux RND transporter periplasmic adaptor subunit</fullName>
    </submittedName>
</protein>
<feature type="domain" description="Multidrug resistance protein MdtA-like alpha-helical hairpin" evidence="5">
    <location>
        <begin position="118"/>
        <end position="179"/>
    </location>
</feature>
<feature type="domain" description="Multidrug resistance protein MdtA-like C-terminal permuted SH3" evidence="8">
    <location>
        <begin position="310"/>
        <end position="364"/>
    </location>
</feature>
<feature type="domain" description="CusB-like beta-barrel" evidence="7">
    <location>
        <begin position="231"/>
        <end position="302"/>
    </location>
</feature>
<feature type="domain" description="Multidrug resistance protein MdtA-like barrel-sandwich hybrid" evidence="6">
    <location>
        <begin position="81"/>
        <end position="212"/>
    </location>
</feature>
<dbReference type="GO" id="GO:1990281">
    <property type="term" value="C:efflux pump complex"/>
    <property type="evidence" value="ECO:0007669"/>
    <property type="project" value="TreeGrafter"/>
</dbReference>
<keyword evidence="4" id="KW-0812">Transmembrane</keyword>
<dbReference type="PANTHER" id="PTHR30469:SF37">
    <property type="entry name" value="RAGD PROTEIN"/>
    <property type="match status" value="1"/>
</dbReference>
<accession>A0A494XSU2</accession>
<gene>
    <name evidence="9" type="ORF">D7S86_18580</name>
</gene>
<dbReference type="Gene3D" id="2.40.420.20">
    <property type="match status" value="1"/>
</dbReference>
<evidence type="ECO:0000259" key="6">
    <source>
        <dbReference type="Pfam" id="PF25917"/>
    </source>
</evidence>
<evidence type="ECO:0000256" key="4">
    <source>
        <dbReference type="SAM" id="Phobius"/>
    </source>
</evidence>
<dbReference type="Pfam" id="PF25954">
    <property type="entry name" value="Beta-barrel_RND_2"/>
    <property type="match status" value="1"/>
</dbReference>
<evidence type="ECO:0000256" key="1">
    <source>
        <dbReference type="ARBA" id="ARBA00004196"/>
    </source>
</evidence>
<dbReference type="Pfam" id="PF25967">
    <property type="entry name" value="RND-MFP_C"/>
    <property type="match status" value="1"/>
</dbReference>
<dbReference type="InterPro" id="IPR058624">
    <property type="entry name" value="MdtA-like_HH"/>
</dbReference>
<dbReference type="Gene3D" id="1.10.287.470">
    <property type="entry name" value="Helix hairpin bin"/>
    <property type="match status" value="1"/>
</dbReference>
<evidence type="ECO:0000313" key="9">
    <source>
        <dbReference type="EMBL" id="RKP51946.1"/>
    </source>
</evidence>
<comment type="similarity">
    <text evidence="2">Belongs to the membrane fusion protein (MFP) (TC 8.A.1) family.</text>
</comment>
<dbReference type="Gene3D" id="2.40.30.170">
    <property type="match status" value="1"/>
</dbReference>
<keyword evidence="3" id="KW-0813">Transport</keyword>
<dbReference type="InterPro" id="IPR006143">
    <property type="entry name" value="RND_pump_MFP"/>
</dbReference>
<dbReference type="EMBL" id="RBZU01000008">
    <property type="protein sequence ID" value="RKP51946.1"/>
    <property type="molecule type" value="Genomic_DNA"/>
</dbReference>
<comment type="caution">
    <text evidence="9">The sequence shown here is derived from an EMBL/GenBank/DDBJ whole genome shotgun (WGS) entry which is preliminary data.</text>
</comment>
<dbReference type="InterPro" id="IPR058792">
    <property type="entry name" value="Beta-barrel_RND_2"/>
</dbReference>
<keyword evidence="4" id="KW-1133">Transmembrane helix</keyword>
<dbReference type="SUPFAM" id="SSF111369">
    <property type="entry name" value="HlyD-like secretion proteins"/>
    <property type="match status" value="1"/>
</dbReference>
<evidence type="ECO:0000259" key="7">
    <source>
        <dbReference type="Pfam" id="PF25954"/>
    </source>
</evidence>
<evidence type="ECO:0000256" key="3">
    <source>
        <dbReference type="ARBA" id="ARBA00022448"/>
    </source>
</evidence>
<feature type="transmembrane region" description="Helical" evidence="4">
    <location>
        <begin position="14"/>
        <end position="33"/>
    </location>
</feature>
<proteinExistence type="inferred from homology"/>
<evidence type="ECO:0000256" key="2">
    <source>
        <dbReference type="ARBA" id="ARBA00009477"/>
    </source>
</evidence>
<dbReference type="Pfam" id="PF25917">
    <property type="entry name" value="BSH_RND"/>
    <property type="match status" value="1"/>
</dbReference>
<evidence type="ECO:0000313" key="10">
    <source>
        <dbReference type="Proteomes" id="UP000270342"/>
    </source>
</evidence>